<name>A0A7L7Z0S2_9MICO</name>
<dbReference type="AlphaFoldDB" id="A0A7L7Z0S2"/>
<evidence type="ECO:0000313" key="2">
    <source>
        <dbReference type="EMBL" id="QOD43267.1"/>
    </source>
</evidence>
<proteinExistence type="predicted"/>
<dbReference type="KEGG" id="czh:H9X71_11775"/>
<keyword evidence="3" id="KW-1185">Reference proteome</keyword>
<reference evidence="2 3" key="1">
    <citation type="submission" date="2020-08" db="EMBL/GenBank/DDBJ databases">
        <title>Description of Clavibacter zhangzhiyonge sp. nov., a phytopathogenic actinobacterium isolated from barley seeds, causing leaf brown spot and decline.</title>
        <authorList>
            <person name="Tian Q."/>
            <person name="Chuan J."/>
            <person name="Zhao W."/>
            <person name="Li X."/>
        </authorList>
    </citation>
    <scope>NUCLEOTIDE SEQUENCE [LARGE SCALE GENOMIC DNA]</scope>
    <source>
        <strain evidence="2 3">DM1</strain>
    </source>
</reference>
<accession>A0A7L7Z0S2</accession>
<gene>
    <name evidence="2" type="ORF">H9X71_11775</name>
</gene>
<evidence type="ECO:0000256" key="1">
    <source>
        <dbReference type="SAM" id="MobiDB-lite"/>
    </source>
</evidence>
<evidence type="ECO:0000313" key="3">
    <source>
        <dbReference type="Proteomes" id="UP000516660"/>
    </source>
</evidence>
<dbReference type="RefSeq" id="WP_191147264.1">
    <property type="nucleotide sequence ID" value="NZ_CP061274.1"/>
</dbReference>
<feature type="compositionally biased region" description="Basic and acidic residues" evidence="1">
    <location>
        <begin position="222"/>
        <end position="241"/>
    </location>
</feature>
<sequence>MSDEPESVRRNQEQAVAAWINHLNQLRLDGLLDALRRQDMNLRDALSRVDAAMRTIDLEVVARNRGGIKGMHGFIAEAAESGIGDARSQILGEGRIYRWVNDNGPVDLMRGGVEIQQKFVAAGGRFGLGAIAEHLERYPDFVSRGGRYQIPSDHFEVIRTLYGMNREEAGRLLSRGGEGPSFRDWERVQSFFANRSLDIGSLEPSNLRYDEVQRGAYGTTLEGEKDSLRATDQTRRDDAHRASMPGAREGAKATIVAAGIEGGTAFVLAVVRKRRAGTRLADFTSDDWVEIAGDSGRGFVKGGVRGLTIYSLTNFTATSAAVASATVTAAFGVAEQAHRLRTGEIVEAEFLENAELVCLEAAVGALSSFVGQALIPVPVLGAVIGNSVGMVMHSAVSSALSRREAALIEGYLQEQRQLDERLADEHQDLIDELDVSMSACLRVLERAFSPDVEAALLGSVELARSVGVETELILDSEEKVRSYFLD</sequence>
<organism evidence="2 3">
    <name type="scientific">Clavibacter zhangzhiyongii</name>
    <dbReference type="NCBI Taxonomy" id="2768071"/>
    <lineage>
        <taxon>Bacteria</taxon>
        <taxon>Bacillati</taxon>
        <taxon>Actinomycetota</taxon>
        <taxon>Actinomycetes</taxon>
        <taxon>Micrococcales</taxon>
        <taxon>Microbacteriaceae</taxon>
        <taxon>Clavibacter</taxon>
    </lineage>
</organism>
<dbReference type="Proteomes" id="UP000516660">
    <property type="component" value="Chromosome"/>
</dbReference>
<feature type="region of interest" description="Disordered" evidence="1">
    <location>
        <begin position="220"/>
        <end position="247"/>
    </location>
</feature>
<dbReference type="EMBL" id="CP061274">
    <property type="protein sequence ID" value="QOD43267.1"/>
    <property type="molecule type" value="Genomic_DNA"/>
</dbReference>
<protein>
    <submittedName>
        <fullName evidence="2">Uncharacterized protein</fullName>
    </submittedName>
</protein>